<comment type="caution">
    <text evidence="1">The sequence shown here is derived from an EMBL/GenBank/DDBJ whole genome shotgun (WGS) entry which is preliminary data.</text>
</comment>
<gene>
    <name evidence="1" type="ORF">P3X46_033589</name>
</gene>
<keyword evidence="2" id="KW-1185">Reference proteome</keyword>
<organism evidence="1 2">
    <name type="scientific">Hevea brasiliensis</name>
    <name type="common">Para rubber tree</name>
    <name type="synonym">Siphonia brasiliensis</name>
    <dbReference type="NCBI Taxonomy" id="3981"/>
    <lineage>
        <taxon>Eukaryota</taxon>
        <taxon>Viridiplantae</taxon>
        <taxon>Streptophyta</taxon>
        <taxon>Embryophyta</taxon>
        <taxon>Tracheophyta</taxon>
        <taxon>Spermatophyta</taxon>
        <taxon>Magnoliopsida</taxon>
        <taxon>eudicotyledons</taxon>
        <taxon>Gunneridae</taxon>
        <taxon>Pentapetalae</taxon>
        <taxon>rosids</taxon>
        <taxon>fabids</taxon>
        <taxon>Malpighiales</taxon>
        <taxon>Euphorbiaceae</taxon>
        <taxon>Crotonoideae</taxon>
        <taxon>Micrandreae</taxon>
        <taxon>Hevea</taxon>
    </lineage>
</organism>
<sequence>MSYTNMGLSTLFDRAERRGDVHGSRVSRNSPRASHLFFADDRFFFFKVLSVEASNVRNILTLYEHASGQAINFQKSCIFFKCLWKRVAGWKGKFLSRVGKEIFLKSIAQAIPFYYMSVFYIPVSTCDELEHMMNSFYTLLGRILKAKYFSSDDFLHAQEGFNPSFVWKSLLHAQDVLKRGIRWRVGDGRSHWSKKGIYIVKSAYHLLMGSNRFLPSTLLNFEWKKLWKAKGVDLSIICPSCSDPEDADHALLHCPIALDCWAGQGVNSASLSYVSFALDTLQPGDVALIARSFMLFWALWSKRNYLFGKSIIILLQIENKILVGSIVWDEQAQFKAAFSSFQDGVFEPHVAKALALHETLRWLLSYYPHHVIIETDCKMVYDSFCFHDVDMFEFGQLSLSWVK</sequence>
<dbReference type="PANTHER" id="PTHR33116:SF86">
    <property type="entry name" value="REVERSE TRANSCRIPTASE DOMAIN-CONTAINING PROTEIN"/>
    <property type="match status" value="1"/>
</dbReference>
<reference evidence="1 2" key="1">
    <citation type="journal article" date="2023" name="Plant Biotechnol. J.">
        <title>Chromosome-level wild Hevea brasiliensis genome provides new tools for genomic-assisted breeding and valuable loci to elevate rubber yield.</title>
        <authorList>
            <person name="Cheng H."/>
            <person name="Song X."/>
            <person name="Hu Y."/>
            <person name="Wu T."/>
            <person name="Yang Q."/>
            <person name="An Z."/>
            <person name="Feng S."/>
            <person name="Deng Z."/>
            <person name="Wu W."/>
            <person name="Zeng X."/>
            <person name="Tu M."/>
            <person name="Wang X."/>
            <person name="Huang H."/>
        </authorList>
    </citation>
    <scope>NUCLEOTIDE SEQUENCE [LARGE SCALE GENOMIC DNA]</scope>
    <source>
        <strain evidence="1">MT/VB/25A 57/8</strain>
    </source>
</reference>
<accession>A0ABQ9KEP5</accession>
<proteinExistence type="predicted"/>
<dbReference type="Proteomes" id="UP001174677">
    <property type="component" value="Unassembled WGS sequence"/>
</dbReference>
<dbReference type="EMBL" id="JARPOI010000019">
    <property type="protein sequence ID" value="KAJ9132752.1"/>
    <property type="molecule type" value="Genomic_DNA"/>
</dbReference>
<name>A0ABQ9KEP5_HEVBR</name>
<evidence type="ECO:0000313" key="1">
    <source>
        <dbReference type="EMBL" id="KAJ9132752.1"/>
    </source>
</evidence>
<evidence type="ECO:0000313" key="2">
    <source>
        <dbReference type="Proteomes" id="UP001174677"/>
    </source>
</evidence>
<protein>
    <recommendedName>
        <fullName evidence="3">Reverse transcriptase zinc-binding domain-containing protein</fullName>
    </recommendedName>
</protein>
<evidence type="ECO:0008006" key="3">
    <source>
        <dbReference type="Google" id="ProtNLM"/>
    </source>
</evidence>
<dbReference type="PANTHER" id="PTHR33116">
    <property type="entry name" value="REVERSE TRANSCRIPTASE ZINC-BINDING DOMAIN-CONTAINING PROTEIN-RELATED-RELATED"/>
    <property type="match status" value="1"/>
</dbReference>